<dbReference type="Proteomes" id="UP000578819">
    <property type="component" value="Unassembled WGS sequence"/>
</dbReference>
<evidence type="ECO:0000313" key="1">
    <source>
        <dbReference type="EMBL" id="MBB4957597.1"/>
    </source>
</evidence>
<proteinExistence type="predicted"/>
<evidence type="ECO:0000313" key="2">
    <source>
        <dbReference type="Proteomes" id="UP000578819"/>
    </source>
</evidence>
<protein>
    <submittedName>
        <fullName evidence="1">Uncharacterized protein</fullName>
    </submittedName>
</protein>
<comment type="caution">
    <text evidence="1">The sequence shown here is derived from an EMBL/GenBank/DDBJ whole genome shotgun (WGS) entry which is preliminary data.</text>
</comment>
<sequence length="118" mass="12982">MTFDLVVWALEAGAPAANVRAAHERCRQGQHLQSAPDPRLVSFYRAITARYPDRPPRPGTPWAVLPLHTAADHIEMNLTESCPDQVLLDIERLAATHGLLLFDPQDGSVYPPPAPVAR</sequence>
<name>A0A7W7SNR9_9ACTN</name>
<keyword evidence="2" id="KW-1185">Reference proteome</keyword>
<accession>A0A7W7SNR9</accession>
<dbReference type="RefSeq" id="WP_184533692.1">
    <property type="nucleotide sequence ID" value="NZ_JACHJW010000001.1"/>
</dbReference>
<dbReference type="AlphaFoldDB" id="A0A7W7SNR9"/>
<reference evidence="1 2" key="1">
    <citation type="submission" date="2020-08" db="EMBL/GenBank/DDBJ databases">
        <title>Sequencing the genomes of 1000 actinobacteria strains.</title>
        <authorList>
            <person name="Klenk H.-P."/>
        </authorList>
    </citation>
    <scope>NUCLEOTIDE SEQUENCE [LARGE SCALE GENOMIC DNA]</scope>
    <source>
        <strain evidence="1 2">DSM 45886</strain>
    </source>
</reference>
<dbReference type="EMBL" id="JACHJW010000001">
    <property type="protein sequence ID" value="MBB4957597.1"/>
    <property type="molecule type" value="Genomic_DNA"/>
</dbReference>
<organism evidence="1 2">
    <name type="scientific">Micromonospora polyrhachis</name>
    <dbReference type="NCBI Taxonomy" id="1282883"/>
    <lineage>
        <taxon>Bacteria</taxon>
        <taxon>Bacillati</taxon>
        <taxon>Actinomycetota</taxon>
        <taxon>Actinomycetes</taxon>
        <taxon>Micromonosporales</taxon>
        <taxon>Micromonosporaceae</taxon>
        <taxon>Micromonospora</taxon>
    </lineage>
</organism>
<gene>
    <name evidence="1" type="ORF">FHR38_001330</name>
</gene>